<protein>
    <submittedName>
        <fullName evidence="2">Uncharacterized protein DUF4197</fullName>
    </submittedName>
</protein>
<comment type="caution">
    <text evidence="2">The sequence shown here is derived from an EMBL/GenBank/DDBJ whole genome shotgun (WGS) entry which is preliminary data.</text>
</comment>
<evidence type="ECO:0000313" key="3">
    <source>
        <dbReference type="Proteomes" id="UP000295341"/>
    </source>
</evidence>
<gene>
    <name evidence="2" type="ORF">DFR24_1727</name>
</gene>
<evidence type="ECO:0000313" key="2">
    <source>
        <dbReference type="EMBL" id="TDU32333.1"/>
    </source>
</evidence>
<keyword evidence="1" id="KW-0732">Signal</keyword>
<feature type="signal peptide" evidence="1">
    <location>
        <begin position="1"/>
        <end position="24"/>
    </location>
</feature>
<sequence>MKRQTSMFLAAATLALGLGGTAWAAGWKEMAKQAADAMSKNPQAAALADSEIVQGLREALAKGTKNAVLQLGKADGFWADTRFRIPLPKTIVQADTLLRAGGYGPNIDELHLAFNRAAEKSVPVAADVFSQAVQKLTITDARNILSGPPDAATQYFRKTTGETLRIQFKPLVTQVTAKAGLIQQYDKMMAKAGPFAQLAGAKADVNEYVTGKALDGLFLRVADEEKAIRTNPAARTSEVLKKVFGSGNAK</sequence>
<accession>A0A4S3KAB2</accession>
<name>A0A4S3KAB2_9GAMM</name>
<feature type="chain" id="PRO_5030100236" evidence="1">
    <location>
        <begin position="25"/>
        <end position="250"/>
    </location>
</feature>
<dbReference type="RefSeq" id="WP_162851110.1">
    <property type="nucleotide sequence ID" value="NZ_MWIN01000001.1"/>
</dbReference>
<dbReference type="Proteomes" id="UP000295341">
    <property type="component" value="Unassembled WGS sequence"/>
</dbReference>
<dbReference type="InterPro" id="IPR025245">
    <property type="entry name" value="DUF4197"/>
</dbReference>
<organism evidence="2 3">
    <name type="scientific">Panacagrimonas perspica</name>
    <dbReference type="NCBI Taxonomy" id="381431"/>
    <lineage>
        <taxon>Bacteria</taxon>
        <taxon>Pseudomonadati</taxon>
        <taxon>Pseudomonadota</taxon>
        <taxon>Gammaproteobacteria</taxon>
        <taxon>Nevskiales</taxon>
        <taxon>Nevskiaceae</taxon>
        <taxon>Panacagrimonas</taxon>
    </lineage>
</organism>
<proteinExistence type="predicted"/>
<keyword evidence="3" id="KW-1185">Reference proteome</keyword>
<reference evidence="2 3" key="1">
    <citation type="submission" date="2019-03" db="EMBL/GenBank/DDBJ databases">
        <title>Genomic Encyclopedia of Type Strains, Phase IV (KMG-IV): sequencing the most valuable type-strain genomes for metagenomic binning, comparative biology and taxonomic classification.</title>
        <authorList>
            <person name="Goeker M."/>
        </authorList>
    </citation>
    <scope>NUCLEOTIDE SEQUENCE [LARGE SCALE GENOMIC DNA]</scope>
    <source>
        <strain evidence="2 3">DSM 26377</strain>
    </source>
</reference>
<dbReference type="EMBL" id="SOBT01000008">
    <property type="protein sequence ID" value="TDU32333.1"/>
    <property type="molecule type" value="Genomic_DNA"/>
</dbReference>
<evidence type="ECO:0000256" key="1">
    <source>
        <dbReference type="SAM" id="SignalP"/>
    </source>
</evidence>
<dbReference type="AlphaFoldDB" id="A0A4S3KAB2"/>
<dbReference type="Pfam" id="PF13852">
    <property type="entry name" value="DUF4197"/>
    <property type="match status" value="1"/>
</dbReference>